<dbReference type="AlphaFoldDB" id="A0A0N4VA26"/>
<dbReference type="InterPro" id="IPR022682">
    <property type="entry name" value="Calpain_domain_III"/>
</dbReference>
<evidence type="ECO:0000313" key="4">
    <source>
        <dbReference type="WBParaSite" id="EVEC_0000730701-mRNA-1"/>
    </source>
</evidence>
<evidence type="ECO:0000313" key="2">
    <source>
        <dbReference type="EMBL" id="VDD92077.1"/>
    </source>
</evidence>
<accession>A0A0N4VA26</accession>
<protein>
    <submittedName>
        <fullName evidence="4">Calpain_III domain-containing protein</fullName>
    </submittedName>
</protein>
<dbReference type="Gene3D" id="2.60.120.380">
    <property type="match status" value="1"/>
</dbReference>
<dbReference type="OrthoDB" id="424753at2759"/>
<dbReference type="InterPro" id="IPR036213">
    <property type="entry name" value="Calpain_III_sf"/>
</dbReference>
<name>A0A0N4VA26_ENTVE</name>
<organism evidence="4">
    <name type="scientific">Enterobius vermicularis</name>
    <name type="common">Human pinworm</name>
    <dbReference type="NCBI Taxonomy" id="51028"/>
    <lineage>
        <taxon>Eukaryota</taxon>
        <taxon>Metazoa</taxon>
        <taxon>Ecdysozoa</taxon>
        <taxon>Nematoda</taxon>
        <taxon>Chromadorea</taxon>
        <taxon>Rhabditida</taxon>
        <taxon>Spirurina</taxon>
        <taxon>Oxyuridomorpha</taxon>
        <taxon>Oxyuroidea</taxon>
        <taxon>Oxyuridae</taxon>
        <taxon>Enterobius</taxon>
    </lineage>
</organism>
<gene>
    <name evidence="2" type="ORF">EVEC_LOCUS6828</name>
</gene>
<dbReference type="Proteomes" id="UP000274131">
    <property type="component" value="Unassembled WGS sequence"/>
</dbReference>
<dbReference type="STRING" id="51028.A0A0N4VA26"/>
<evidence type="ECO:0000259" key="1">
    <source>
        <dbReference type="Pfam" id="PF01067"/>
    </source>
</evidence>
<evidence type="ECO:0000313" key="3">
    <source>
        <dbReference type="Proteomes" id="UP000274131"/>
    </source>
</evidence>
<sequence length="51" mass="5950">MQVTARFRVPPGNYVIVPSTFEPNEEAEFMLRIFTNIALFVIRLLHVSEKK</sequence>
<keyword evidence="3" id="KW-1185">Reference proteome</keyword>
<feature type="domain" description="Peptidase C2 calpain large subunit" evidence="1">
    <location>
        <begin position="2"/>
        <end position="34"/>
    </location>
</feature>
<reference evidence="4" key="1">
    <citation type="submission" date="2017-02" db="UniProtKB">
        <authorList>
            <consortium name="WormBaseParasite"/>
        </authorList>
    </citation>
    <scope>IDENTIFICATION</scope>
</reference>
<dbReference type="SUPFAM" id="SSF49758">
    <property type="entry name" value="Calpain large subunit, middle domain (domain III)"/>
    <property type="match status" value="1"/>
</dbReference>
<dbReference type="WBParaSite" id="EVEC_0000730701-mRNA-1">
    <property type="protein sequence ID" value="EVEC_0000730701-mRNA-1"/>
    <property type="gene ID" value="EVEC_0000730701"/>
</dbReference>
<dbReference type="Pfam" id="PF01067">
    <property type="entry name" value="Calpain_III"/>
    <property type="match status" value="1"/>
</dbReference>
<proteinExistence type="predicted"/>
<dbReference type="EMBL" id="UXUI01008664">
    <property type="protein sequence ID" value="VDD92077.1"/>
    <property type="molecule type" value="Genomic_DNA"/>
</dbReference>
<reference evidence="2 3" key="2">
    <citation type="submission" date="2018-10" db="EMBL/GenBank/DDBJ databases">
        <authorList>
            <consortium name="Pathogen Informatics"/>
        </authorList>
    </citation>
    <scope>NUCLEOTIDE SEQUENCE [LARGE SCALE GENOMIC DNA]</scope>
</reference>